<organism evidence="3 4">
    <name type="scientific">Porcisia hertigi</name>
    <dbReference type="NCBI Taxonomy" id="2761500"/>
    <lineage>
        <taxon>Eukaryota</taxon>
        <taxon>Discoba</taxon>
        <taxon>Euglenozoa</taxon>
        <taxon>Kinetoplastea</taxon>
        <taxon>Metakinetoplastina</taxon>
        <taxon>Trypanosomatida</taxon>
        <taxon>Trypanosomatidae</taxon>
        <taxon>Leishmaniinae</taxon>
        <taxon>Porcisia</taxon>
    </lineage>
</organism>
<dbReference type="Proteomes" id="UP000674318">
    <property type="component" value="Chromosome 2"/>
</dbReference>
<comment type="caution">
    <text evidence="3">The sequence shown here is derived from an EMBL/GenBank/DDBJ whole genome shotgun (WGS) entry which is preliminary data.</text>
</comment>
<dbReference type="PANTHER" id="PTHR34496:SF7">
    <property type="entry name" value="GLYCOSYLTRANSFERASE (GLCNAC)"/>
    <property type="match status" value="1"/>
</dbReference>
<sequence>MAAETERAMNDDGYATYAQHSHTFYDVSHAARRGYGQEGTIFVAVPFSLTDITAETVDTITRRSSAAWASSRFHGTGARERLSKASEPADGDDGFKELRFTAPRCAMTVESLFRQAHRGDAVTVGTIDVVVVSGNASLKNLNFYKPDDVLFPLRAEDRNSSSPSRQGRYSRITCEPPDFASGWDDADYRYRWKDNLRRRRVLVPLTKLEDVATADSALRQRDDAATILEQRFAFPYVGRYAVLQLYRGESYLFFLRTGALVLPNWDLTLRLLYLRTPARERAVLTSRPTPGVAWRALATAVVKTWDTEPFLHFSLTTAPSRRNGEGWSEGDRRAGATVSPLDEMGKRLLAALPANVSLWLSAARMEAELVLWLVTPNWLWPTMLETLEEGRRLAAASTSPSPTTASSSLHSLFSSQAVRDVLGEALTTLQGIDMKMVQVDPVKRADDASAATASSSKQRVVHVRGGRSAATASTAQAFLSASLTTSEVYELLFLTEKRPPMSPPSMSPPSIVDTAQAASTTTPAPSHESGAAADWRELCGAESSEAPYYSPANKALVKRFFEYCWLTKHKGVLLQYVHRLVDSTEATTVLRTVSGTQQAPAECETTAKCRRRKRGFAESEVVPRSSTCLADMRYLEPMEEGPGLAGPGEDTLEAGGDVHPKPQTSAQRSLPQEKAWFMTAANVGQLKGVPTAARVSRAAGHDGAPQFDTAQLPRDALSAPVEPTPYILQAAASADLLFGPAEAFFDFDPEHQLRTRVRGLSEQLEDLRRRRENRSATASHARVPEAVELDSSLQFLDGDFEDIYMTQALWTRGWNLFGLTEPVAVNTDEDEQQCITTTTTATNSAATAPLGVDGGGGEVVQCKPDASSYYSVPSVLYESRNFTNHKFWALVMAHRSAGGMPFGSTVAEKEAATLQSNASSFYPLRRTMKEWELFAGVQLTALKEILMRSQ</sequence>
<feature type="region of interest" description="Disordered" evidence="2">
    <location>
        <begin position="638"/>
        <end position="670"/>
    </location>
</feature>
<feature type="coiled-coil region" evidence="1">
    <location>
        <begin position="750"/>
        <end position="777"/>
    </location>
</feature>
<dbReference type="OrthoDB" id="76265at2759"/>
<evidence type="ECO:0000313" key="3">
    <source>
        <dbReference type="EMBL" id="KAG5512103.1"/>
    </source>
</evidence>
<keyword evidence="1" id="KW-0175">Coiled coil</keyword>
<dbReference type="EMBL" id="JAFJZO010000002">
    <property type="protein sequence ID" value="KAG5512103.1"/>
    <property type="molecule type" value="Genomic_DNA"/>
</dbReference>
<accession>A0A837AY76</accession>
<reference evidence="3 4" key="1">
    <citation type="submission" date="2021-02" db="EMBL/GenBank/DDBJ databases">
        <title>Porcisia hertigi Genome sequencing and assembly.</title>
        <authorList>
            <person name="Almutairi H."/>
            <person name="Gatherer D."/>
        </authorList>
    </citation>
    <scope>NUCLEOTIDE SEQUENCE [LARGE SCALE GENOMIC DNA]</scope>
    <source>
        <strain evidence="3 4">C119</strain>
    </source>
</reference>
<evidence type="ECO:0000256" key="1">
    <source>
        <dbReference type="SAM" id="Coils"/>
    </source>
</evidence>
<dbReference type="AlphaFoldDB" id="A0A837AY76"/>
<protein>
    <submittedName>
        <fullName evidence="3">Uncharacterized protein</fullName>
    </submittedName>
</protein>
<gene>
    <name evidence="3" type="ORF">JKF63_07568</name>
</gene>
<proteinExistence type="predicted"/>
<dbReference type="InterPro" id="IPR021067">
    <property type="entry name" value="Glycosyltransferase"/>
</dbReference>
<keyword evidence="4" id="KW-1185">Reference proteome</keyword>
<dbReference type="GeneID" id="94293581"/>
<dbReference type="RefSeq" id="XP_067759936.1">
    <property type="nucleotide sequence ID" value="XM_067903504.1"/>
</dbReference>
<dbReference type="KEGG" id="phet:94293581"/>
<evidence type="ECO:0000313" key="4">
    <source>
        <dbReference type="Proteomes" id="UP000674318"/>
    </source>
</evidence>
<name>A0A837AY76_9TRYP</name>
<dbReference type="PANTHER" id="PTHR34496">
    <property type="entry name" value="GLCNAC TRANSFERASE-RELATED"/>
    <property type="match status" value="1"/>
</dbReference>
<evidence type="ECO:0000256" key="2">
    <source>
        <dbReference type="SAM" id="MobiDB-lite"/>
    </source>
</evidence>